<protein>
    <submittedName>
        <fullName evidence="1">Uncharacterized protein</fullName>
    </submittedName>
</protein>
<name>A0A8X6KGC5_TRICU</name>
<evidence type="ECO:0000313" key="2">
    <source>
        <dbReference type="Proteomes" id="UP000887116"/>
    </source>
</evidence>
<dbReference type="EMBL" id="BMAO01020978">
    <property type="protein sequence ID" value="GFQ71073.1"/>
    <property type="molecule type" value="Genomic_DNA"/>
</dbReference>
<evidence type="ECO:0000313" key="1">
    <source>
        <dbReference type="EMBL" id="GFQ71073.1"/>
    </source>
</evidence>
<dbReference type="Proteomes" id="UP000887116">
    <property type="component" value="Unassembled WGS sequence"/>
</dbReference>
<sequence length="79" mass="9420">MNLGVPFIDYNILSRIIRIPLLQLPILSLHRNARFTWLFLLKLLIERYDQSRRQMTPVQLLHSTHAPPFPLETVWDDVQ</sequence>
<accession>A0A8X6KGC5</accession>
<gene>
    <name evidence="1" type="ORF">TNCT_515931</name>
</gene>
<comment type="caution">
    <text evidence="1">The sequence shown here is derived from an EMBL/GenBank/DDBJ whole genome shotgun (WGS) entry which is preliminary data.</text>
</comment>
<dbReference type="AlphaFoldDB" id="A0A8X6KGC5"/>
<organism evidence="1 2">
    <name type="scientific">Trichonephila clavata</name>
    <name type="common">Joro spider</name>
    <name type="synonym">Nephila clavata</name>
    <dbReference type="NCBI Taxonomy" id="2740835"/>
    <lineage>
        <taxon>Eukaryota</taxon>
        <taxon>Metazoa</taxon>
        <taxon>Ecdysozoa</taxon>
        <taxon>Arthropoda</taxon>
        <taxon>Chelicerata</taxon>
        <taxon>Arachnida</taxon>
        <taxon>Araneae</taxon>
        <taxon>Araneomorphae</taxon>
        <taxon>Entelegynae</taxon>
        <taxon>Araneoidea</taxon>
        <taxon>Nephilidae</taxon>
        <taxon>Trichonephila</taxon>
    </lineage>
</organism>
<keyword evidence="2" id="KW-1185">Reference proteome</keyword>
<reference evidence="1" key="1">
    <citation type="submission" date="2020-07" db="EMBL/GenBank/DDBJ databases">
        <title>Multicomponent nature underlies the extraordinary mechanical properties of spider dragline silk.</title>
        <authorList>
            <person name="Kono N."/>
            <person name="Nakamura H."/>
            <person name="Mori M."/>
            <person name="Yoshida Y."/>
            <person name="Ohtoshi R."/>
            <person name="Malay A.D."/>
            <person name="Moran D.A.P."/>
            <person name="Tomita M."/>
            <person name="Numata K."/>
            <person name="Arakawa K."/>
        </authorList>
    </citation>
    <scope>NUCLEOTIDE SEQUENCE</scope>
</reference>
<proteinExistence type="predicted"/>